<evidence type="ECO:0000313" key="2">
    <source>
        <dbReference type="EMBL" id="MED6201398.1"/>
    </source>
</evidence>
<comment type="caution">
    <text evidence="2">The sequence shown here is derived from an EMBL/GenBank/DDBJ whole genome shotgun (WGS) entry which is preliminary data.</text>
</comment>
<gene>
    <name evidence="2" type="ORF">PIB30_094530</name>
</gene>
<proteinExistence type="predicted"/>
<name>A0ABU6XXZ5_9FABA</name>
<evidence type="ECO:0000313" key="3">
    <source>
        <dbReference type="Proteomes" id="UP001341840"/>
    </source>
</evidence>
<protein>
    <submittedName>
        <fullName evidence="2">Uncharacterized protein</fullName>
    </submittedName>
</protein>
<accession>A0ABU6XXZ5</accession>
<dbReference type="EMBL" id="JASCZI010213544">
    <property type="protein sequence ID" value="MED6201398.1"/>
    <property type="molecule type" value="Genomic_DNA"/>
</dbReference>
<keyword evidence="3" id="KW-1185">Reference proteome</keyword>
<sequence>NVVADALSRKTLLASWMVIKEEELITSFNELKLGVGESGGRAYLGQLRISSDFRTAICRAQQQMTEEELYKMLPTRDGKEQEEVSKDEKEVWR</sequence>
<organism evidence="2 3">
    <name type="scientific">Stylosanthes scabra</name>
    <dbReference type="NCBI Taxonomy" id="79078"/>
    <lineage>
        <taxon>Eukaryota</taxon>
        <taxon>Viridiplantae</taxon>
        <taxon>Streptophyta</taxon>
        <taxon>Embryophyta</taxon>
        <taxon>Tracheophyta</taxon>
        <taxon>Spermatophyta</taxon>
        <taxon>Magnoliopsida</taxon>
        <taxon>eudicotyledons</taxon>
        <taxon>Gunneridae</taxon>
        <taxon>Pentapetalae</taxon>
        <taxon>rosids</taxon>
        <taxon>fabids</taxon>
        <taxon>Fabales</taxon>
        <taxon>Fabaceae</taxon>
        <taxon>Papilionoideae</taxon>
        <taxon>50 kb inversion clade</taxon>
        <taxon>dalbergioids sensu lato</taxon>
        <taxon>Dalbergieae</taxon>
        <taxon>Pterocarpus clade</taxon>
        <taxon>Stylosanthes</taxon>
    </lineage>
</organism>
<feature type="non-terminal residue" evidence="2">
    <location>
        <position position="1"/>
    </location>
</feature>
<reference evidence="2 3" key="1">
    <citation type="journal article" date="2023" name="Plants (Basel)">
        <title>Bridging the Gap: Combining Genomics and Transcriptomics Approaches to Understand Stylosanthes scabra, an Orphan Legume from the Brazilian Caatinga.</title>
        <authorList>
            <person name="Ferreira-Neto J.R.C."/>
            <person name="da Silva M.D."/>
            <person name="Binneck E."/>
            <person name="de Melo N.F."/>
            <person name="da Silva R.H."/>
            <person name="de Melo A.L.T.M."/>
            <person name="Pandolfi V."/>
            <person name="Bustamante F.O."/>
            <person name="Brasileiro-Vidal A.C."/>
            <person name="Benko-Iseppon A.M."/>
        </authorList>
    </citation>
    <scope>NUCLEOTIDE SEQUENCE [LARGE SCALE GENOMIC DNA]</scope>
    <source>
        <tissue evidence="2">Leaves</tissue>
    </source>
</reference>
<dbReference type="Proteomes" id="UP001341840">
    <property type="component" value="Unassembled WGS sequence"/>
</dbReference>
<feature type="region of interest" description="Disordered" evidence="1">
    <location>
        <begin position="73"/>
        <end position="93"/>
    </location>
</feature>
<evidence type="ECO:0000256" key="1">
    <source>
        <dbReference type="SAM" id="MobiDB-lite"/>
    </source>
</evidence>